<gene>
    <name evidence="14" type="primary">ITGA8</name>
</gene>
<dbReference type="Gene3D" id="2.130.10.130">
    <property type="entry name" value="Integrin alpha, N-terminal"/>
    <property type="match status" value="1"/>
</dbReference>
<evidence type="ECO:0000256" key="8">
    <source>
        <dbReference type="ARBA" id="ARBA00023170"/>
    </source>
</evidence>
<keyword evidence="15" id="KW-1185">Reference proteome</keyword>
<evidence type="ECO:0000256" key="7">
    <source>
        <dbReference type="ARBA" id="ARBA00023136"/>
    </source>
</evidence>
<dbReference type="Pfam" id="PF01839">
    <property type="entry name" value="FG-GAP"/>
    <property type="match status" value="1"/>
</dbReference>
<dbReference type="Ensembl" id="ENSCAFT00020011697.1">
    <property type="protein sequence ID" value="ENSCAFP00020010069.1"/>
    <property type="gene ID" value="ENSCAFG00020008104.1"/>
</dbReference>
<evidence type="ECO:0000313" key="15">
    <source>
        <dbReference type="Proteomes" id="UP000694391"/>
    </source>
</evidence>
<dbReference type="InterPro" id="IPR032695">
    <property type="entry name" value="Integrin_dom_sf"/>
</dbReference>
<dbReference type="PANTHER" id="PTHR23220">
    <property type="entry name" value="INTEGRIN ALPHA"/>
    <property type="match status" value="1"/>
</dbReference>
<dbReference type="SMART" id="SM00191">
    <property type="entry name" value="Int_alpha"/>
    <property type="match status" value="6"/>
</dbReference>
<dbReference type="GO" id="GO:0008305">
    <property type="term" value="C:integrin complex"/>
    <property type="evidence" value="ECO:0007669"/>
    <property type="project" value="InterPro"/>
</dbReference>
<dbReference type="GeneTree" id="ENSGT00940000156737"/>
<evidence type="ECO:0000256" key="4">
    <source>
        <dbReference type="ARBA" id="ARBA00022737"/>
    </source>
</evidence>
<keyword evidence="4" id="KW-0677">Repeat</keyword>
<evidence type="ECO:0000256" key="6">
    <source>
        <dbReference type="ARBA" id="ARBA00023037"/>
    </source>
</evidence>
<dbReference type="SUPFAM" id="SSF69318">
    <property type="entry name" value="Integrin alpha N-terminal domain"/>
    <property type="match status" value="1"/>
</dbReference>
<dbReference type="PANTHER" id="PTHR23220:SF5">
    <property type="entry name" value="INTEGRIN ALPHA-8"/>
    <property type="match status" value="1"/>
</dbReference>
<organism evidence="14 15">
    <name type="scientific">Canis lupus dingo</name>
    <name type="common">dingo</name>
    <dbReference type="NCBI Taxonomy" id="286419"/>
    <lineage>
        <taxon>Eukaryota</taxon>
        <taxon>Metazoa</taxon>
        <taxon>Chordata</taxon>
        <taxon>Craniata</taxon>
        <taxon>Vertebrata</taxon>
        <taxon>Euteleostomi</taxon>
        <taxon>Mammalia</taxon>
        <taxon>Eutheria</taxon>
        <taxon>Laurasiatheria</taxon>
        <taxon>Carnivora</taxon>
        <taxon>Caniformia</taxon>
        <taxon>Canidae</taxon>
        <taxon>Canis</taxon>
    </lineage>
</organism>
<feature type="repeat" description="FG-GAP" evidence="10">
    <location>
        <begin position="42"/>
        <end position="104"/>
    </location>
</feature>
<dbReference type="GO" id="GO:0009897">
    <property type="term" value="C:external side of plasma membrane"/>
    <property type="evidence" value="ECO:0007669"/>
    <property type="project" value="TreeGrafter"/>
</dbReference>
<keyword evidence="3 12" id="KW-0732">Signal</keyword>
<dbReference type="Pfam" id="PF08441">
    <property type="entry name" value="Integrin_A_Ig_1"/>
    <property type="match status" value="1"/>
</dbReference>
<dbReference type="PRINTS" id="PR01185">
    <property type="entry name" value="INTEGRINA"/>
</dbReference>
<evidence type="ECO:0000256" key="10">
    <source>
        <dbReference type="PROSITE-ProRule" id="PRU00803"/>
    </source>
</evidence>
<dbReference type="SUPFAM" id="SSF69179">
    <property type="entry name" value="Integrin domains"/>
    <property type="match status" value="1"/>
</dbReference>
<evidence type="ECO:0000256" key="11">
    <source>
        <dbReference type="RuleBase" id="RU003762"/>
    </source>
</evidence>
<comment type="similarity">
    <text evidence="2 11">Belongs to the integrin alpha chain family.</text>
</comment>
<keyword evidence="6 11" id="KW-0401">Integrin</keyword>
<dbReference type="GO" id="GO:0007229">
    <property type="term" value="P:integrin-mediated signaling pathway"/>
    <property type="evidence" value="ECO:0007669"/>
    <property type="project" value="UniProtKB-KW"/>
</dbReference>
<name>A0A8C0K741_CANLU</name>
<feature type="repeat" description="FG-GAP" evidence="10">
    <location>
        <begin position="430"/>
        <end position="493"/>
    </location>
</feature>
<feature type="signal peptide" evidence="12">
    <location>
        <begin position="1"/>
        <end position="37"/>
    </location>
</feature>
<keyword evidence="9" id="KW-0325">Glycoprotein</keyword>
<feature type="repeat" description="FG-GAP" evidence="10">
    <location>
        <begin position="187"/>
        <end position="239"/>
    </location>
</feature>
<evidence type="ECO:0000256" key="2">
    <source>
        <dbReference type="ARBA" id="ARBA00008054"/>
    </source>
</evidence>
<dbReference type="GO" id="GO:0007160">
    <property type="term" value="P:cell-matrix adhesion"/>
    <property type="evidence" value="ECO:0007669"/>
    <property type="project" value="TreeGrafter"/>
</dbReference>
<dbReference type="InterPro" id="IPR013649">
    <property type="entry name" value="Integrin_alpha_Ig-like_1"/>
</dbReference>
<dbReference type="GO" id="GO:0005178">
    <property type="term" value="F:integrin binding"/>
    <property type="evidence" value="ECO:0007669"/>
    <property type="project" value="TreeGrafter"/>
</dbReference>
<dbReference type="GO" id="GO:0033627">
    <property type="term" value="P:cell adhesion mediated by integrin"/>
    <property type="evidence" value="ECO:0007669"/>
    <property type="project" value="TreeGrafter"/>
</dbReference>
<dbReference type="PROSITE" id="PS51470">
    <property type="entry name" value="FG_GAP"/>
    <property type="match status" value="5"/>
</dbReference>
<sequence length="599" mass="65522">MAAGRRRRPRGCRAPRLAPLWCLAAALGALRAPGSRAFNLDADTLTVYSGPEGSYFGYAVDFHVPAARTASVLVGAPKANTSQPDIVEGGAVYYCPWPAQGSARCKQIPFDNTNNRKIRVNGTKEPIEFKSNQWFGATVKAHKGEVVACAPLYHWRTLKPTPEKDPVGTCYVAIQNFSAYAEYSPCRNSNADPEGQGYCQAGFSLDFYKNGDLIVGGPGSFYWQGQVITASIADIIANYSFKDILRKLAREKQTDVAPASYDDSYLGENCCSTHMCSSKELVAGVPRGAQNFGYVSIINSTDMTFIQNFTGEQNRMSLRALTSLFVPYRMDDVLIGAPLFMEREFESSPREVGQVYLYLQENALVFRDPQILAGTEVFGRFGSAVAHLGDLNQDGYNDIAIGAPFAGKDQRGQVLIYNGNKDGLNRKPSQILQGMWASQTIPSGFGFTLRGDSDIDRNDYPDLIVGAFGTGKVAVYRARPVVTVDAQLLLHPMIINLENKTCQIPESLSSVACFSLSVCASVTGQSISNTIGLTAEVHLDSLKQKGAVKRTLFLDNHESHLIFPLTIKRQRSLQCQDFVVYLRVTVVGLSLARSLCLLP</sequence>
<dbReference type="InterPro" id="IPR013519">
    <property type="entry name" value="Int_alpha_beta-p"/>
</dbReference>
<feature type="chain" id="PRO_5034690736" evidence="12">
    <location>
        <begin position="38"/>
        <end position="599"/>
    </location>
</feature>
<dbReference type="FunFam" id="2.130.10.130:FF:000003">
    <property type="entry name" value="Integrin alpha V"/>
    <property type="match status" value="1"/>
</dbReference>
<dbReference type="Gene3D" id="2.60.40.1460">
    <property type="entry name" value="Integrin domains. Chain A, domain 2"/>
    <property type="match status" value="1"/>
</dbReference>
<feature type="repeat" description="FG-GAP" evidence="10">
    <location>
        <begin position="121"/>
        <end position="182"/>
    </location>
</feature>
<evidence type="ECO:0000256" key="12">
    <source>
        <dbReference type="SAM" id="SignalP"/>
    </source>
</evidence>
<dbReference type="InterPro" id="IPR028994">
    <property type="entry name" value="Integrin_alpha_N"/>
</dbReference>
<reference evidence="14" key="1">
    <citation type="submission" date="2025-08" db="UniProtKB">
        <authorList>
            <consortium name="Ensembl"/>
        </authorList>
    </citation>
    <scope>IDENTIFICATION</scope>
</reference>
<dbReference type="AlphaFoldDB" id="A0A8C0K741"/>
<feature type="repeat" description="FG-GAP" evidence="10">
    <location>
        <begin position="367"/>
        <end position="426"/>
    </location>
</feature>
<dbReference type="InterPro" id="IPR013517">
    <property type="entry name" value="FG-GAP"/>
</dbReference>
<accession>A0A8C0K741</accession>
<dbReference type="InterPro" id="IPR000413">
    <property type="entry name" value="Integrin_alpha"/>
</dbReference>
<comment type="subcellular location">
    <subcellularLocation>
        <location evidence="1 11">Membrane</location>
        <topology evidence="1 11">Single-pass type I membrane protein</topology>
    </subcellularLocation>
</comment>
<evidence type="ECO:0000256" key="9">
    <source>
        <dbReference type="ARBA" id="ARBA00023180"/>
    </source>
</evidence>
<dbReference type="Proteomes" id="UP000694391">
    <property type="component" value="Unplaced"/>
</dbReference>
<proteinExistence type="inferred from homology"/>
<evidence type="ECO:0000259" key="13">
    <source>
        <dbReference type="Pfam" id="PF08441"/>
    </source>
</evidence>
<dbReference type="GO" id="GO:0098609">
    <property type="term" value="P:cell-cell adhesion"/>
    <property type="evidence" value="ECO:0007669"/>
    <property type="project" value="TreeGrafter"/>
</dbReference>
<evidence type="ECO:0000256" key="3">
    <source>
        <dbReference type="ARBA" id="ARBA00022729"/>
    </source>
</evidence>
<evidence type="ECO:0000256" key="1">
    <source>
        <dbReference type="ARBA" id="ARBA00004479"/>
    </source>
</evidence>
<keyword evidence="7" id="KW-0472">Membrane</keyword>
<feature type="domain" description="Integrin alpha first immunoglubulin-like" evidence="13">
    <location>
        <begin position="478"/>
        <end position="584"/>
    </location>
</feature>
<keyword evidence="8 11" id="KW-0675">Receptor</keyword>
<evidence type="ECO:0000313" key="14">
    <source>
        <dbReference type="Ensembl" id="ENSCAFP00020010069.1"/>
    </source>
</evidence>
<reference evidence="14" key="2">
    <citation type="submission" date="2025-09" db="UniProtKB">
        <authorList>
            <consortium name="Ensembl"/>
        </authorList>
    </citation>
    <scope>IDENTIFICATION</scope>
</reference>
<protein>
    <submittedName>
        <fullName evidence="14">Integrin subunit alpha 8</fullName>
    </submittedName>
</protein>
<evidence type="ECO:0000256" key="5">
    <source>
        <dbReference type="ARBA" id="ARBA00022889"/>
    </source>
</evidence>
<keyword evidence="5 11" id="KW-0130">Cell adhesion</keyword>